<organism evidence="1">
    <name type="scientific">Cacopsylla melanoneura</name>
    <dbReference type="NCBI Taxonomy" id="428564"/>
    <lineage>
        <taxon>Eukaryota</taxon>
        <taxon>Metazoa</taxon>
        <taxon>Ecdysozoa</taxon>
        <taxon>Arthropoda</taxon>
        <taxon>Hexapoda</taxon>
        <taxon>Insecta</taxon>
        <taxon>Pterygota</taxon>
        <taxon>Neoptera</taxon>
        <taxon>Paraneoptera</taxon>
        <taxon>Hemiptera</taxon>
        <taxon>Sternorrhyncha</taxon>
        <taxon>Psylloidea</taxon>
        <taxon>Psyllidae</taxon>
        <taxon>Psyllinae</taxon>
        <taxon>Cacopsylla</taxon>
    </lineage>
</organism>
<dbReference type="EMBL" id="HBUF01628961">
    <property type="protein sequence ID" value="CAG6782741.1"/>
    <property type="molecule type" value="Transcribed_RNA"/>
</dbReference>
<accession>A0A8D9FA11</accession>
<evidence type="ECO:0000313" key="1">
    <source>
        <dbReference type="EMBL" id="CAG6782741.1"/>
    </source>
</evidence>
<dbReference type="AlphaFoldDB" id="A0A8D9FA11"/>
<name>A0A8D9FA11_9HEMI</name>
<sequence>MLDKVPVGYHMCEEHIVVLIQNDFLDKVVVQNDRVDNFLVEYNLSHHLFVCQYGACYLCVQKHLIDKLLGQYHLTDEGFVQNDSFYELVMGYHMYEVLVQENVLLNVSLEQDGGLEPFVQDELALELATEDYLIEEAFVENDSINEL</sequence>
<reference evidence="1" key="1">
    <citation type="submission" date="2021-05" db="EMBL/GenBank/DDBJ databases">
        <authorList>
            <person name="Alioto T."/>
            <person name="Alioto T."/>
            <person name="Gomez Garrido J."/>
        </authorList>
    </citation>
    <scope>NUCLEOTIDE SEQUENCE</scope>
</reference>
<protein>
    <submittedName>
        <fullName evidence="1">Uncharacterized protein</fullName>
    </submittedName>
</protein>
<dbReference type="EMBL" id="HBUF01628963">
    <property type="protein sequence ID" value="CAG6782745.1"/>
    <property type="molecule type" value="Transcribed_RNA"/>
</dbReference>
<proteinExistence type="predicted"/>